<organism evidence="2 3">
    <name type="scientific">Cyclobacterium xiamenense</name>
    <dbReference type="NCBI Taxonomy" id="1297121"/>
    <lineage>
        <taxon>Bacteria</taxon>
        <taxon>Pseudomonadati</taxon>
        <taxon>Bacteroidota</taxon>
        <taxon>Cytophagia</taxon>
        <taxon>Cytophagales</taxon>
        <taxon>Cyclobacteriaceae</taxon>
        <taxon>Cyclobacterium</taxon>
    </lineage>
</organism>
<feature type="domain" description="Transposase IS200-like" evidence="1">
    <location>
        <begin position="2"/>
        <end position="126"/>
    </location>
</feature>
<dbReference type="AlphaFoldDB" id="A0A1H6TQI7"/>
<accession>A0A1H6TQI7</accession>
<keyword evidence="3" id="KW-1185">Reference proteome</keyword>
<evidence type="ECO:0000259" key="1">
    <source>
        <dbReference type="SMART" id="SM01321"/>
    </source>
</evidence>
<reference evidence="3" key="1">
    <citation type="submission" date="2016-10" db="EMBL/GenBank/DDBJ databases">
        <authorList>
            <person name="Varghese N."/>
            <person name="Submissions S."/>
        </authorList>
    </citation>
    <scope>NUCLEOTIDE SEQUENCE [LARGE SCALE GENOMIC DNA]</scope>
    <source>
        <strain evidence="3">IBRC-M 10761</strain>
    </source>
</reference>
<dbReference type="STRING" id="1416801.SAMN05192553_101397"/>
<evidence type="ECO:0000313" key="2">
    <source>
        <dbReference type="EMBL" id="SEI81526.1"/>
    </source>
</evidence>
<dbReference type="RefSeq" id="WP_244891047.1">
    <property type="nucleotide sequence ID" value="NZ_FNZH01000001.1"/>
</dbReference>
<dbReference type="PANTHER" id="PTHR34322:SF2">
    <property type="entry name" value="TRANSPOSASE IS200-LIKE DOMAIN-CONTAINING PROTEIN"/>
    <property type="match status" value="1"/>
</dbReference>
<proteinExistence type="predicted"/>
<dbReference type="EMBL" id="FNZH01000001">
    <property type="protein sequence ID" value="SEI81526.1"/>
    <property type="molecule type" value="Genomic_DNA"/>
</dbReference>
<dbReference type="SUPFAM" id="SSF143422">
    <property type="entry name" value="Transposase IS200-like"/>
    <property type="match status" value="1"/>
</dbReference>
<gene>
    <name evidence="2" type="ORF">SAMN05192553_101397</name>
</gene>
<sequence length="128" mass="15189">MEPGQSYHIYNHANGADNLFREVENYRFFLKQYTKYLEKVINTYAYCLMPNHFHLLIGVREDLSGLTGHPSKNPAVKGFSDFFNSYTKAINKRYHRKGNLFIRAFKKTPILSEHQWQETFLYIHLNPV</sequence>
<protein>
    <recommendedName>
        <fullName evidence="1">Transposase IS200-like domain-containing protein</fullName>
    </recommendedName>
</protein>
<evidence type="ECO:0000313" key="3">
    <source>
        <dbReference type="Proteomes" id="UP000199403"/>
    </source>
</evidence>
<name>A0A1H6TQI7_9BACT</name>
<dbReference type="GO" id="GO:0006313">
    <property type="term" value="P:DNA transposition"/>
    <property type="evidence" value="ECO:0007669"/>
    <property type="project" value="InterPro"/>
</dbReference>
<dbReference type="GO" id="GO:0003677">
    <property type="term" value="F:DNA binding"/>
    <property type="evidence" value="ECO:0007669"/>
    <property type="project" value="InterPro"/>
</dbReference>
<dbReference type="InterPro" id="IPR036515">
    <property type="entry name" value="Transposase_17_sf"/>
</dbReference>
<dbReference type="GO" id="GO:0004803">
    <property type="term" value="F:transposase activity"/>
    <property type="evidence" value="ECO:0007669"/>
    <property type="project" value="InterPro"/>
</dbReference>
<dbReference type="PANTHER" id="PTHR34322">
    <property type="entry name" value="TRANSPOSASE, Y1_TNP DOMAIN-CONTAINING"/>
    <property type="match status" value="1"/>
</dbReference>
<dbReference type="Proteomes" id="UP000199403">
    <property type="component" value="Unassembled WGS sequence"/>
</dbReference>
<dbReference type="InterPro" id="IPR002686">
    <property type="entry name" value="Transposase_17"/>
</dbReference>
<dbReference type="SMART" id="SM01321">
    <property type="entry name" value="Y1_Tnp"/>
    <property type="match status" value="1"/>
</dbReference>
<dbReference type="Gene3D" id="3.30.70.1290">
    <property type="entry name" value="Transposase IS200-like"/>
    <property type="match status" value="1"/>
</dbReference>